<evidence type="ECO:0000256" key="1">
    <source>
        <dbReference type="ARBA" id="ARBA00022512"/>
    </source>
</evidence>
<sequence length="897" mass="97598">MKNGKRLSSMALAVMMATSLCSGTLTMNVSASDTDPAAVAEVSETAPASAQTEEVTEPVAVDTGTETVAEPAEMEVNTEPAVPVEEQTKATEVPTEPEAPVTETEVTVTDPQAQINDAAVENADSQGIQDGNTITPPEAQESAAETEEKADTLKKAIESRALLAGSDEDLSPEVQLENAKAAVTEVLTNYSVVSKPGNASAMKAEIKKIAEDAINNPQISVGSIRLYGAVAPTVNTQGSINVEIKLVSTEGAESSLNTSCILPQLTTEDQADKDCLTAAVVEAYAALNNYPVDNNTTSDELLDAVNNAINNPEISVELTLEKKNATEDAKGSCNINVTLSYKGWVDYTSYYRKLPKDFIEQIKAAHRMIDEFLAEYQAQDFIDASQEFIDNIGNEIDQRLADANSKVRVVEVKIPESSSFKRDIQVNFAVKGVEGVNTTGGVQRKFTNFEALRDVIREEFERAGFSNATTAEYVLQIAKDVGADLTVSWDLADGFKLTPATVDSKGEITGTLILKADDGTLTWKLDPATDNLTIPRIRNLDKEALERAKKLIRQYTDVHAFPVNDQLDSEVLRILKEELSVTDVDISWVTPPSKALVPDIYEETDIDVVLLMTHGDVQEQYTFPVCVTADAPKEYRILYGSGQQWGKGGSYELVYSLKGKVGDYTGYRIDGKDLTSDQYTQYITDASVAGGYFNVKVSDQVLKRLEIGDHTFEAHYPNGRIKTNFEVIDTSKPSDHAFESAQVVWHLGDDKLLGFYLKGNARDYRVVKIDDKFIDGVRIYTGPSGQTMFALEPKVLNGLSVGTHTVYAQYVENGETKSVETKLVVVDKGVTDDTKPESKPETKLEPEAEKKVEIKKEEVKNTTPKTGDAANAGMLLAATLLSGAGAAGAWKKKRFDQ</sequence>
<evidence type="ECO:0000313" key="9">
    <source>
        <dbReference type="Proteomes" id="UP000723714"/>
    </source>
</evidence>
<feature type="chain" id="PRO_5045167858" evidence="6">
    <location>
        <begin position="32"/>
        <end position="897"/>
    </location>
</feature>
<evidence type="ECO:0000256" key="6">
    <source>
        <dbReference type="SAM" id="SignalP"/>
    </source>
</evidence>
<dbReference type="Proteomes" id="UP000723714">
    <property type="component" value="Unassembled WGS sequence"/>
</dbReference>
<evidence type="ECO:0000256" key="5">
    <source>
        <dbReference type="SAM" id="MobiDB-lite"/>
    </source>
</evidence>
<evidence type="ECO:0000256" key="2">
    <source>
        <dbReference type="ARBA" id="ARBA00022525"/>
    </source>
</evidence>
<evidence type="ECO:0000256" key="4">
    <source>
        <dbReference type="ARBA" id="ARBA00023088"/>
    </source>
</evidence>
<protein>
    <submittedName>
        <fullName evidence="8">LPXTG cell wall anchor domain-containing protein</fullName>
    </submittedName>
</protein>
<feature type="compositionally biased region" description="Polar residues" evidence="5">
    <location>
        <begin position="125"/>
        <end position="135"/>
    </location>
</feature>
<keyword evidence="9" id="KW-1185">Reference proteome</keyword>
<dbReference type="PROSITE" id="PS50847">
    <property type="entry name" value="GRAM_POS_ANCHORING"/>
    <property type="match status" value="1"/>
</dbReference>
<keyword evidence="1" id="KW-0134">Cell wall</keyword>
<feature type="region of interest" description="Disordered" evidence="5">
    <location>
        <begin position="831"/>
        <end position="870"/>
    </location>
</feature>
<evidence type="ECO:0000259" key="7">
    <source>
        <dbReference type="PROSITE" id="PS50847"/>
    </source>
</evidence>
<keyword evidence="4" id="KW-0572">Peptidoglycan-anchor</keyword>
<evidence type="ECO:0000313" key="8">
    <source>
        <dbReference type="EMBL" id="MBU3875547.1"/>
    </source>
</evidence>
<feature type="domain" description="Gram-positive cocci surface proteins LPxTG" evidence="7">
    <location>
        <begin position="863"/>
        <end position="897"/>
    </location>
</feature>
<feature type="region of interest" description="Disordered" evidence="5">
    <location>
        <begin position="125"/>
        <end position="148"/>
    </location>
</feature>
<keyword evidence="3 6" id="KW-0732">Signal</keyword>
<name>A0ABS6D2W0_9FIRM</name>
<gene>
    <name evidence="8" type="ORF">HGO97_006950</name>
</gene>
<feature type="compositionally biased region" description="Basic and acidic residues" evidence="5">
    <location>
        <begin position="831"/>
        <end position="860"/>
    </location>
</feature>
<dbReference type="InterPro" id="IPR019931">
    <property type="entry name" value="LPXTG_anchor"/>
</dbReference>
<feature type="compositionally biased region" description="Low complexity" evidence="5">
    <location>
        <begin position="90"/>
        <end position="108"/>
    </location>
</feature>
<keyword evidence="2" id="KW-0964">Secreted</keyword>
<dbReference type="RefSeq" id="WP_216240578.1">
    <property type="nucleotide sequence ID" value="NZ_JABACJ020000004.1"/>
</dbReference>
<evidence type="ECO:0000256" key="3">
    <source>
        <dbReference type="ARBA" id="ARBA00022729"/>
    </source>
</evidence>
<reference evidence="8 9" key="1">
    <citation type="submission" date="2021-06" db="EMBL/GenBank/DDBJ databases">
        <title>Faecalicatena sp. nov. isolated from porcine feces.</title>
        <authorList>
            <person name="Oh B.S."/>
            <person name="Lee J.H."/>
        </authorList>
    </citation>
    <scope>NUCLEOTIDE SEQUENCE [LARGE SCALE GENOMIC DNA]</scope>
    <source>
        <strain evidence="8 9">AGMB00832</strain>
    </source>
</reference>
<organism evidence="8 9">
    <name type="scientific">Faecalicatena faecalis</name>
    <dbReference type="NCBI Taxonomy" id="2726362"/>
    <lineage>
        <taxon>Bacteria</taxon>
        <taxon>Bacillati</taxon>
        <taxon>Bacillota</taxon>
        <taxon>Clostridia</taxon>
        <taxon>Lachnospirales</taxon>
        <taxon>Lachnospiraceae</taxon>
        <taxon>Faecalicatena</taxon>
    </lineage>
</organism>
<proteinExistence type="predicted"/>
<comment type="caution">
    <text evidence="8">The sequence shown here is derived from an EMBL/GenBank/DDBJ whole genome shotgun (WGS) entry which is preliminary data.</text>
</comment>
<accession>A0ABS6D2W0</accession>
<dbReference type="NCBIfam" id="TIGR01167">
    <property type="entry name" value="LPXTG_anchor"/>
    <property type="match status" value="1"/>
</dbReference>
<feature type="region of interest" description="Disordered" evidence="5">
    <location>
        <begin position="85"/>
        <end position="108"/>
    </location>
</feature>
<dbReference type="EMBL" id="JABACJ020000004">
    <property type="protein sequence ID" value="MBU3875547.1"/>
    <property type="molecule type" value="Genomic_DNA"/>
</dbReference>
<feature type="signal peptide" evidence="6">
    <location>
        <begin position="1"/>
        <end position="31"/>
    </location>
</feature>